<keyword evidence="1 3" id="KW-0808">Transferase</keyword>
<dbReference type="InterPro" id="IPR050088">
    <property type="entry name" value="IspD/TarI_cytidylyltransf_bact"/>
</dbReference>
<dbReference type="InterPro" id="IPR034683">
    <property type="entry name" value="IspD/TarI"/>
</dbReference>
<reference evidence="4" key="1">
    <citation type="submission" date="2019-08" db="EMBL/GenBank/DDBJ databases">
        <authorList>
            <person name="Busch A."/>
        </authorList>
    </citation>
    <scope>NUCLEOTIDE SEQUENCE</scope>
    <source>
        <strain evidence="5">15T0085</strain>
        <strain evidence="4">17T1429</strain>
    </source>
</reference>
<feature type="site" description="Transition state stabilizer" evidence="3">
    <location>
        <position position="23"/>
    </location>
</feature>
<dbReference type="InterPro" id="IPR029044">
    <property type="entry name" value="Nucleotide-diphossugar_trans"/>
</dbReference>
<dbReference type="FunFam" id="3.90.550.10:FF:000003">
    <property type="entry name" value="2-C-methyl-D-erythritol 4-phosphate cytidylyltransferase"/>
    <property type="match status" value="1"/>
</dbReference>
<comment type="function">
    <text evidence="3">Catalyzes the formation of 4-diphosphocytidyl-2-C-methyl-D-erythritol from CTP and 2-C-methyl-D-erythritol 4-phosphate (MEP).</text>
</comment>
<organism evidence="4">
    <name type="scientific">Francisella tularensis subsp. holarctica</name>
    <dbReference type="NCBI Taxonomy" id="119857"/>
    <lineage>
        <taxon>Bacteria</taxon>
        <taxon>Pseudomonadati</taxon>
        <taxon>Pseudomonadota</taxon>
        <taxon>Gammaproteobacteria</taxon>
        <taxon>Thiotrichales</taxon>
        <taxon>Francisellaceae</taxon>
        <taxon>Francisella</taxon>
    </lineage>
</organism>
<dbReference type="Pfam" id="PF01128">
    <property type="entry name" value="IspD"/>
    <property type="match status" value="1"/>
</dbReference>
<dbReference type="SUPFAM" id="SSF53448">
    <property type="entry name" value="Nucleotide-diphospho-sugar transferases"/>
    <property type="match status" value="1"/>
</dbReference>
<evidence type="ECO:0000256" key="3">
    <source>
        <dbReference type="HAMAP-Rule" id="MF_00108"/>
    </source>
</evidence>
<dbReference type="EC" id="2.7.7.60" evidence="3"/>
<dbReference type="RefSeq" id="WP_003016855.1">
    <property type="nucleotide sequence ID" value="NZ_AP023459.1"/>
</dbReference>
<dbReference type="PANTHER" id="PTHR32125:SF4">
    <property type="entry name" value="2-C-METHYL-D-ERYTHRITOL 4-PHOSPHATE CYTIDYLYLTRANSFERASE, CHLOROPLASTIC"/>
    <property type="match status" value="1"/>
</dbReference>
<dbReference type="GO" id="GO:0050518">
    <property type="term" value="F:2-C-methyl-D-erythritol 4-phosphate cytidylyltransferase activity"/>
    <property type="evidence" value="ECO:0007669"/>
    <property type="project" value="UniProtKB-UniRule"/>
</dbReference>
<dbReference type="PANTHER" id="PTHR32125">
    <property type="entry name" value="2-C-METHYL-D-ERYTHRITOL 4-PHOSPHATE CYTIDYLYLTRANSFERASE, CHLOROPLASTIC"/>
    <property type="match status" value="1"/>
</dbReference>
<feature type="site" description="Positions MEP for the nucleophilic attack" evidence="3">
    <location>
        <position position="214"/>
    </location>
</feature>
<comment type="catalytic activity">
    <reaction evidence="3">
        <text>2-C-methyl-D-erythritol 4-phosphate + CTP + H(+) = 4-CDP-2-C-methyl-D-erythritol + diphosphate</text>
        <dbReference type="Rhea" id="RHEA:13429"/>
        <dbReference type="ChEBI" id="CHEBI:15378"/>
        <dbReference type="ChEBI" id="CHEBI:33019"/>
        <dbReference type="ChEBI" id="CHEBI:37563"/>
        <dbReference type="ChEBI" id="CHEBI:57823"/>
        <dbReference type="ChEBI" id="CHEBI:58262"/>
        <dbReference type="EC" id="2.7.7.60"/>
    </reaction>
</comment>
<dbReference type="InterPro" id="IPR001228">
    <property type="entry name" value="IspD"/>
</dbReference>
<feature type="site" description="Transition state stabilizer" evidence="3">
    <location>
        <position position="16"/>
    </location>
</feature>
<comment type="pathway">
    <text evidence="3">Isoprenoid biosynthesis; isopentenyl diphosphate biosynthesis via DXP pathway; isopentenyl diphosphate from 1-deoxy-D-xylulose 5-phosphate: step 2/6.</text>
</comment>
<evidence type="ECO:0000313" key="4">
    <source>
        <dbReference type="EMBL" id="NDR88708.1"/>
    </source>
</evidence>
<dbReference type="Gene3D" id="3.90.550.10">
    <property type="entry name" value="Spore Coat Polysaccharide Biosynthesis Protein SpsA, Chain A"/>
    <property type="match status" value="1"/>
</dbReference>
<dbReference type="HOGENOM" id="CLU_061281_3_1_6"/>
<dbReference type="EMBL" id="JAAGJP010000023">
    <property type="protein sequence ID" value="NDS68313.1"/>
    <property type="molecule type" value="Genomic_DNA"/>
</dbReference>
<dbReference type="HAMAP" id="MF_00108">
    <property type="entry name" value="IspD"/>
    <property type="match status" value="1"/>
</dbReference>
<name>A0A0B3VYW6_FRATU</name>
<dbReference type="NCBIfam" id="TIGR00453">
    <property type="entry name" value="ispD"/>
    <property type="match status" value="1"/>
</dbReference>
<reference evidence="4" key="2">
    <citation type="submission" date="2020-02" db="EMBL/GenBank/DDBJ databases">
        <title>Using affinity propagation clustering for identifying bacterial clades and subclades with whole-genome sequences of Francisella tularensis.</title>
        <authorList>
            <person name="Homeier-Bachmann T."/>
            <person name="Abdel-Glil M.Y."/>
            <person name="Hackbart A."/>
            <person name="Hotzel H."/>
            <person name="Tomaso H."/>
        </authorList>
    </citation>
    <scope>NUCLEOTIDE SEQUENCE</scope>
    <source>
        <strain evidence="5">15T0085</strain>
        <strain evidence="4">17T1429</strain>
    </source>
</reference>
<dbReference type="KEGG" id="ftc:DA46_1226"/>
<dbReference type="AlphaFoldDB" id="A0A0B3VYW6"/>
<gene>
    <name evidence="3" type="primary">ispD</name>
    <name evidence="5" type="ORF">FWI86_04385</name>
    <name evidence="4" type="ORF">FWJ04_03210</name>
</gene>
<accession>A0A0B3VYW6</accession>
<dbReference type="UniPathway" id="UPA00056">
    <property type="reaction ID" value="UER00093"/>
</dbReference>
<proteinExistence type="inferred from homology"/>
<keyword evidence="3" id="KW-0414">Isoprene biosynthesis</keyword>
<dbReference type="GO" id="GO:0019288">
    <property type="term" value="P:isopentenyl diphosphate biosynthetic process, methylerythritol 4-phosphate pathway"/>
    <property type="evidence" value="ECO:0007669"/>
    <property type="project" value="UniProtKB-UniRule"/>
</dbReference>
<dbReference type="KEGG" id="ftv:CH67_1922"/>
<dbReference type="EMBL" id="JAAGKH010000017">
    <property type="protein sequence ID" value="NDR88708.1"/>
    <property type="molecule type" value="Genomic_DNA"/>
</dbReference>
<dbReference type="OMA" id="TPMLIHA"/>
<dbReference type="CDD" id="cd02516">
    <property type="entry name" value="CDP-ME_synthetase"/>
    <property type="match status" value="1"/>
</dbReference>
<evidence type="ECO:0000313" key="5">
    <source>
        <dbReference type="EMBL" id="NDS68313.1"/>
    </source>
</evidence>
<comment type="caution">
    <text evidence="4">The sequence shown here is derived from an EMBL/GenBank/DDBJ whole genome shotgun (WGS) entry which is preliminary data.</text>
</comment>
<comment type="similarity">
    <text evidence="3">Belongs to the IspD/TarI cytidylyltransferase family. IspD subfamily.</text>
</comment>
<protein>
    <recommendedName>
        <fullName evidence="3">2-C-methyl-D-erythritol 4-phosphate cytidylyltransferase</fullName>
        <ecNumber evidence="3">2.7.7.60</ecNumber>
    </recommendedName>
    <alternativeName>
        <fullName evidence="3">4-diphosphocytidyl-2C-methyl-D-erythritol synthase</fullName>
    </alternativeName>
    <alternativeName>
        <fullName evidence="3">MEP cytidylyltransferase</fullName>
        <shortName evidence="3">MCT</shortName>
    </alternativeName>
</protein>
<evidence type="ECO:0000256" key="1">
    <source>
        <dbReference type="ARBA" id="ARBA00022679"/>
    </source>
</evidence>
<sequence>MSNKYVIIPAAGIGTRMQLDIPKQYYKLNNGKTILDNTLVKFIDNPLFDKIFVAIAASDNFWNNSLYYNHDKIVVCNGGETRFNSVYNALNVIDERKNDDWVFVHDAARPCVSIDSIIDLYEQTKSSHSQAGILAVRAYETVKQVTKNIVVKTLARDNIWLAQTPQLSRLGQLEKAFDFCYSNNLVAKVTDEASALEMFGINPIVVECSKKNIKITTKDDLEYANWQLG</sequence>
<dbReference type="eggNOG" id="COG1211">
    <property type="taxonomic scope" value="Bacteria"/>
</dbReference>
<keyword evidence="2 3" id="KW-0548">Nucleotidyltransferase</keyword>
<dbReference type="KEGG" id="ftz:CH68_1651"/>
<feature type="site" description="Positions MEP for the nucleophilic attack" evidence="3">
    <location>
        <position position="156"/>
    </location>
</feature>
<evidence type="ECO:0000256" key="2">
    <source>
        <dbReference type="ARBA" id="ARBA00022695"/>
    </source>
</evidence>